<evidence type="ECO:0000256" key="3">
    <source>
        <dbReference type="ARBA" id="ARBA00022771"/>
    </source>
</evidence>
<dbReference type="InterPro" id="IPR019786">
    <property type="entry name" value="Zinc_finger_PHD-type_CS"/>
</dbReference>
<feature type="repeat" description="RCC1" evidence="6">
    <location>
        <begin position="155"/>
        <end position="206"/>
    </location>
</feature>
<reference evidence="9" key="1">
    <citation type="submission" date="2021-06" db="EMBL/GenBank/DDBJ databases">
        <authorList>
            <consortium name="DOE Joint Genome Institute"/>
            <person name="Mondo S.J."/>
            <person name="Amses K.R."/>
            <person name="Simmons D.R."/>
            <person name="Longcore J.E."/>
            <person name="Seto K."/>
            <person name="Alves G.H."/>
            <person name="Bonds A.E."/>
            <person name="Quandt C.A."/>
            <person name="Davis W.J."/>
            <person name="Chang Y."/>
            <person name="Letcher P.M."/>
            <person name="Powell M.J."/>
            <person name="Kuo A."/>
            <person name="Labutti K."/>
            <person name="Pangilinan J."/>
            <person name="Andreopoulos W."/>
            <person name="Tritt A."/>
            <person name="Riley R."/>
            <person name="Hundley H."/>
            <person name="Johnson J."/>
            <person name="Lipzen A."/>
            <person name="Barry K."/>
            <person name="Berbee M.L."/>
            <person name="Buchler N.E."/>
            <person name="Grigoriev I.V."/>
            <person name="Spatafora J.W."/>
            <person name="Stajich J.E."/>
            <person name="James T.Y."/>
        </authorList>
    </citation>
    <scope>NUCLEOTIDE SEQUENCE</scope>
    <source>
        <strain evidence="9">AG</strain>
    </source>
</reference>
<comment type="caution">
    <text evidence="9">The sequence shown here is derived from an EMBL/GenBank/DDBJ whole genome shotgun (WGS) entry which is preliminary data.</text>
</comment>
<evidence type="ECO:0000256" key="4">
    <source>
        <dbReference type="ARBA" id="ARBA00022833"/>
    </source>
</evidence>
<dbReference type="GO" id="GO:0031267">
    <property type="term" value="F:small GTPase binding"/>
    <property type="evidence" value="ECO:0007669"/>
    <property type="project" value="TreeGrafter"/>
</dbReference>
<dbReference type="EMBL" id="MU620929">
    <property type="protein sequence ID" value="KAI8578460.1"/>
    <property type="molecule type" value="Genomic_DNA"/>
</dbReference>
<proteinExistence type="predicted"/>
<dbReference type="InterPro" id="IPR058923">
    <property type="entry name" value="RCC1-like_dom"/>
</dbReference>
<dbReference type="CDD" id="cd15545">
    <property type="entry name" value="PHD_BAZ2A_like"/>
    <property type="match status" value="1"/>
</dbReference>
<dbReference type="SUPFAM" id="SSF50985">
    <property type="entry name" value="RCC1/BLIP-II"/>
    <property type="match status" value="1"/>
</dbReference>
<dbReference type="SMART" id="SM00249">
    <property type="entry name" value="PHD"/>
    <property type="match status" value="1"/>
</dbReference>
<evidence type="ECO:0000256" key="7">
    <source>
        <dbReference type="SAM" id="MobiDB-lite"/>
    </source>
</evidence>
<feature type="domain" description="PHD-type" evidence="8">
    <location>
        <begin position="451"/>
        <end position="501"/>
    </location>
</feature>
<evidence type="ECO:0000256" key="5">
    <source>
        <dbReference type="PROSITE-ProRule" id="PRU00146"/>
    </source>
</evidence>
<dbReference type="InterPro" id="IPR019787">
    <property type="entry name" value="Znf_PHD-finger"/>
</dbReference>
<accession>A0AAD5HBS8</accession>
<dbReference type="InterPro" id="IPR028641">
    <property type="entry name" value="RCC2"/>
</dbReference>
<dbReference type="AlphaFoldDB" id="A0AAD5HBS8"/>
<feature type="repeat" description="RCC1" evidence="6">
    <location>
        <begin position="271"/>
        <end position="326"/>
    </location>
</feature>
<name>A0AAD5HBS8_UMBRA</name>
<dbReference type="InterPro" id="IPR011011">
    <property type="entry name" value="Znf_FYVE_PHD"/>
</dbReference>
<dbReference type="Pfam" id="PF00628">
    <property type="entry name" value="PHD"/>
    <property type="match status" value="1"/>
</dbReference>
<dbReference type="GO" id="GO:0016020">
    <property type="term" value="C:membrane"/>
    <property type="evidence" value="ECO:0007669"/>
    <property type="project" value="TreeGrafter"/>
</dbReference>
<dbReference type="InterPro" id="IPR013083">
    <property type="entry name" value="Znf_RING/FYVE/PHD"/>
</dbReference>
<dbReference type="PROSITE" id="PS01359">
    <property type="entry name" value="ZF_PHD_1"/>
    <property type="match status" value="1"/>
</dbReference>
<keyword evidence="2" id="KW-0677">Repeat</keyword>
<dbReference type="GeneID" id="75915334"/>
<dbReference type="RefSeq" id="XP_051443464.1">
    <property type="nucleotide sequence ID" value="XM_051589989.1"/>
</dbReference>
<evidence type="ECO:0000256" key="6">
    <source>
        <dbReference type="PROSITE-ProRule" id="PRU00235"/>
    </source>
</evidence>
<dbReference type="PROSITE" id="PS00626">
    <property type="entry name" value="RCC1_2"/>
    <property type="match status" value="1"/>
</dbReference>
<keyword evidence="4" id="KW-0862">Zinc</keyword>
<dbReference type="PROSITE" id="PS50012">
    <property type="entry name" value="RCC1_3"/>
    <property type="match status" value="5"/>
</dbReference>
<organism evidence="9 10">
    <name type="scientific">Umbelopsis ramanniana AG</name>
    <dbReference type="NCBI Taxonomy" id="1314678"/>
    <lineage>
        <taxon>Eukaryota</taxon>
        <taxon>Fungi</taxon>
        <taxon>Fungi incertae sedis</taxon>
        <taxon>Mucoromycota</taxon>
        <taxon>Mucoromycotina</taxon>
        <taxon>Umbelopsidomycetes</taxon>
        <taxon>Umbelopsidales</taxon>
        <taxon>Umbelopsidaceae</taxon>
        <taxon>Umbelopsis</taxon>
    </lineage>
</organism>
<dbReference type="InterPro" id="IPR001965">
    <property type="entry name" value="Znf_PHD"/>
</dbReference>
<evidence type="ECO:0000313" key="9">
    <source>
        <dbReference type="EMBL" id="KAI8578460.1"/>
    </source>
</evidence>
<dbReference type="Gene3D" id="3.30.40.10">
    <property type="entry name" value="Zinc/RING finger domain, C3HC4 (zinc finger)"/>
    <property type="match status" value="1"/>
</dbReference>
<keyword evidence="1" id="KW-0479">Metal-binding</keyword>
<dbReference type="PRINTS" id="PR00633">
    <property type="entry name" value="RCCNDNSATION"/>
</dbReference>
<dbReference type="InterPro" id="IPR000408">
    <property type="entry name" value="Reg_chr_condens"/>
</dbReference>
<dbReference type="PANTHER" id="PTHR46207">
    <property type="entry name" value="PROTEIN RCC2"/>
    <property type="match status" value="1"/>
</dbReference>
<dbReference type="GO" id="GO:0008270">
    <property type="term" value="F:zinc ion binding"/>
    <property type="evidence" value="ECO:0007669"/>
    <property type="project" value="UniProtKB-KW"/>
</dbReference>
<evidence type="ECO:0000313" key="10">
    <source>
        <dbReference type="Proteomes" id="UP001206595"/>
    </source>
</evidence>
<dbReference type="PANTHER" id="PTHR46207:SF1">
    <property type="entry name" value="PROTEIN RCC2"/>
    <property type="match status" value="1"/>
</dbReference>
<keyword evidence="10" id="KW-1185">Reference proteome</keyword>
<evidence type="ECO:0000256" key="2">
    <source>
        <dbReference type="ARBA" id="ARBA00022737"/>
    </source>
</evidence>
<gene>
    <name evidence="9" type="ORF">K450DRAFT_246923</name>
</gene>
<feature type="repeat" description="RCC1" evidence="6">
    <location>
        <begin position="207"/>
        <end position="270"/>
    </location>
</feature>
<dbReference type="Proteomes" id="UP001206595">
    <property type="component" value="Unassembled WGS sequence"/>
</dbReference>
<feature type="region of interest" description="Disordered" evidence="7">
    <location>
        <begin position="497"/>
        <end position="533"/>
    </location>
</feature>
<dbReference type="PROSITE" id="PS50016">
    <property type="entry name" value="ZF_PHD_2"/>
    <property type="match status" value="1"/>
</dbReference>
<dbReference type="Gene3D" id="2.130.10.30">
    <property type="entry name" value="Regulator of chromosome condensation 1/beta-lactamase-inhibitor protein II"/>
    <property type="match status" value="2"/>
</dbReference>
<dbReference type="Pfam" id="PF25390">
    <property type="entry name" value="WD40_RLD"/>
    <property type="match status" value="1"/>
</dbReference>
<dbReference type="InterPro" id="IPR009091">
    <property type="entry name" value="RCC1/BLIP-II"/>
</dbReference>
<feature type="repeat" description="RCC1" evidence="6">
    <location>
        <begin position="379"/>
        <end position="433"/>
    </location>
</feature>
<feature type="repeat" description="RCC1" evidence="6">
    <location>
        <begin position="96"/>
        <end position="154"/>
    </location>
</feature>
<protein>
    <recommendedName>
        <fullName evidence="8">PHD-type domain-containing protein</fullName>
    </recommendedName>
</protein>
<keyword evidence="3 5" id="KW-0863">Zinc-finger</keyword>
<evidence type="ECO:0000259" key="8">
    <source>
        <dbReference type="PROSITE" id="PS50016"/>
    </source>
</evidence>
<reference evidence="9" key="2">
    <citation type="journal article" date="2022" name="Proc. Natl. Acad. Sci. U.S.A.">
        <title>Diploid-dominant life cycles characterize the early evolution of Fungi.</title>
        <authorList>
            <person name="Amses K.R."/>
            <person name="Simmons D.R."/>
            <person name="Longcore J.E."/>
            <person name="Mondo S.J."/>
            <person name="Seto K."/>
            <person name="Jeronimo G.H."/>
            <person name="Bonds A.E."/>
            <person name="Quandt C.A."/>
            <person name="Davis W.J."/>
            <person name="Chang Y."/>
            <person name="Federici B.A."/>
            <person name="Kuo A."/>
            <person name="LaButti K."/>
            <person name="Pangilinan J."/>
            <person name="Andreopoulos W."/>
            <person name="Tritt A."/>
            <person name="Riley R."/>
            <person name="Hundley H."/>
            <person name="Johnson J."/>
            <person name="Lipzen A."/>
            <person name="Barry K."/>
            <person name="Lang B.F."/>
            <person name="Cuomo C.A."/>
            <person name="Buchler N.E."/>
            <person name="Grigoriev I.V."/>
            <person name="Spatafora J.W."/>
            <person name="Stajich J.E."/>
            <person name="James T.Y."/>
        </authorList>
    </citation>
    <scope>NUCLEOTIDE SEQUENCE</scope>
    <source>
        <strain evidence="9">AG</strain>
    </source>
</reference>
<evidence type="ECO:0000256" key="1">
    <source>
        <dbReference type="ARBA" id="ARBA00022723"/>
    </source>
</evidence>
<sequence>MQLTKEKASGNLFLVPLQLFNSMATDQTKATPSWGKLLICGTTAWDVINRKNKATEETESQILLSPHVVRDLVDIKVVKAVTGPTACHSVIISERGHAWVFGRNERGQMGTKSKNCQDFPVKVTSIAENRQSIGTRKIVGAATGRNHTLLLCDSGEVFAAGDNRLGQLGLTDLNDHITFKPVTSLAGKKIVQVACGAEFSLVLTDKGQIFAFGSQEYGQLGNGSDGQYIKTAGKMSTSPQPYPLAVRGLQNQEITEIACGANHSLAKDKDGHVYSWGFGGYGRLGHGEQKDAMVPQSISFFAGSNELSRCHTITCGATCSMALDNQKQVLLWGKWKNTGDGSAGQPWMQPKYIYDLNGWKMKDISAGSQSLLAIAEEDPTAIAWGQVQSSELGFGEESSVKSATRPQKIEPLEGIPLISISGGMGHTMFIAQPGEEKIQDLPKWPAMPEYEGGCVKCGKGDNEEQILLCDKCDNPLHTYCAVPPLKDIPEGDWYCDSCHPNGHSADSEDEGAGKAGKRSQEGSSSKAKKQKRG</sequence>
<dbReference type="SUPFAM" id="SSF57903">
    <property type="entry name" value="FYVE/PHD zinc finger"/>
    <property type="match status" value="1"/>
</dbReference>